<protein>
    <submittedName>
        <fullName evidence="2">Cysteine rich secreted protein</fullName>
    </submittedName>
</protein>
<accession>R4WD78</accession>
<feature type="chain" id="PRO_5004372144" evidence="1">
    <location>
        <begin position="22"/>
        <end position="98"/>
    </location>
</feature>
<name>R4WD78_RIPPE</name>
<sequence length="98" mass="10961">MGRIIVLACLTSLLCLVVSEARTPTAEKCSEGNYCVLGLKCCGLRHCCPSRPALTCCYQMFGPPICCKYHSHSNMNSQHLFHQRTAVTHMKKSYFSED</sequence>
<organism evidence="2">
    <name type="scientific">Riptortus pedestris</name>
    <name type="common">Bean bug</name>
    <dbReference type="NCBI Taxonomy" id="329032"/>
    <lineage>
        <taxon>Eukaryota</taxon>
        <taxon>Metazoa</taxon>
        <taxon>Ecdysozoa</taxon>
        <taxon>Arthropoda</taxon>
        <taxon>Hexapoda</taxon>
        <taxon>Insecta</taxon>
        <taxon>Pterygota</taxon>
        <taxon>Neoptera</taxon>
        <taxon>Paraneoptera</taxon>
        <taxon>Hemiptera</taxon>
        <taxon>Heteroptera</taxon>
        <taxon>Panheteroptera</taxon>
        <taxon>Pentatomomorpha</taxon>
        <taxon>Coreoidea</taxon>
        <taxon>Alydidae</taxon>
        <taxon>Riptortus</taxon>
    </lineage>
</organism>
<dbReference type="EMBL" id="AK417294">
    <property type="protein sequence ID" value="BAN20509.1"/>
    <property type="molecule type" value="mRNA"/>
</dbReference>
<dbReference type="AlphaFoldDB" id="R4WD78"/>
<evidence type="ECO:0000256" key="1">
    <source>
        <dbReference type="SAM" id="SignalP"/>
    </source>
</evidence>
<proteinExistence type="evidence at transcript level"/>
<reference evidence="2" key="1">
    <citation type="journal article" date="2013" name="PLoS ONE">
        <title>Gene expression in gut symbiotic organ of stinkbug affected by extracellular bacterial symbiont.</title>
        <authorList>
            <person name="Futahashi R."/>
            <person name="Tanaka K."/>
            <person name="Tanahashi M."/>
            <person name="Nikoh N."/>
            <person name="Kikuchi Y."/>
            <person name="Lee B.L."/>
            <person name="Fukatsu T."/>
        </authorList>
    </citation>
    <scope>NUCLEOTIDE SEQUENCE</scope>
    <source>
        <tissue evidence="2">Midgut</tissue>
    </source>
</reference>
<feature type="signal peptide" evidence="1">
    <location>
        <begin position="1"/>
        <end position="21"/>
    </location>
</feature>
<keyword evidence="1" id="KW-0732">Signal</keyword>
<evidence type="ECO:0000313" key="2">
    <source>
        <dbReference type="EMBL" id="BAN20509.1"/>
    </source>
</evidence>